<dbReference type="Proteomes" id="UP000198571">
    <property type="component" value="Unassembled WGS sequence"/>
</dbReference>
<protein>
    <submittedName>
        <fullName evidence="2">Uncharacterized protein</fullName>
    </submittedName>
</protein>
<name>A0A1H9U7K2_9BACI</name>
<keyword evidence="1" id="KW-1133">Transmembrane helix</keyword>
<keyword evidence="1" id="KW-0472">Membrane</keyword>
<accession>A0A1H9U7K2</accession>
<dbReference type="STRING" id="1601833.SAMN05518684_1073"/>
<keyword evidence="1" id="KW-0812">Transmembrane</keyword>
<evidence type="ECO:0000256" key="1">
    <source>
        <dbReference type="SAM" id="Phobius"/>
    </source>
</evidence>
<sequence>MTFGILFGMVIVPAMIILTGVVCYFITGKKEEKENY</sequence>
<evidence type="ECO:0000313" key="2">
    <source>
        <dbReference type="EMBL" id="SES05127.1"/>
    </source>
</evidence>
<organism evidence="2 3">
    <name type="scientific">Salipaludibacillus aurantiacus</name>
    <dbReference type="NCBI Taxonomy" id="1601833"/>
    <lineage>
        <taxon>Bacteria</taxon>
        <taxon>Bacillati</taxon>
        <taxon>Bacillota</taxon>
        <taxon>Bacilli</taxon>
        <taxon>Bacillales</taxon>
        <taxon>Bacillaceae</taxon>
    </lineage>
</organism>
<reference evidence="3" key="1">
    <citation type="submission" date="2016-10" db="EMBL/GenBank/DDBJ databases">
        <authorList>
            <person name="Varghese N."/>
            <person name="Submissions S."/>
        </authorList>
    </citation>
    <scope>NUCLEOTIDE SEQUENCE [LARGE SCALE GENOMIC DNA]</scope>
    <source>
        <strain evidence="3">S9</strain>
    </source>
</reference>
<gene>
    <name evidence="2" type="ORF">SAMN05518684_1073</name>
</gene>
<proteinExistence type="predicted"/>
<keyword evidence="3" id="KW-1185">Reference proteome</keyword>
<feature type="transmembrane region" description="Helical" evidence="1">
    <location>
        <begin position="6"/>
        <end position="27"/>
    </location>
</feature>
<evidence type="ECO:0000313" key="3">
    <source>
        <dbReference type="Proteomes" id="UP000198571"/>
    </source>
</evidence>
<dbReference type="EMBL" id="FOGT01000007">
    <property type="protein sequence ID" value="SES05127.1"/>
    <property type="molecule type" value="Genomic_DNA"/>
</dbReference>
<dbReference type="AlphaFoldDB" id="A0A1H9U7K2"/>